<reference evidence="2 3" key="1">
    <citation type="submission" date="2020-09" db="EMBL/GenBank/DDBJ databases">
        <title>Complete genomes of bradyrhizobia occurring on native shrubby legumes in Australia.</title>
        <authorList>
            <person name="Lafay B."/>
        </authorList>
    </citation>
    <scope>NUCLEOTIDE SEQUENCE [LARGE SCALE GENOMIC DNA]</scope>
    <source>
        <strain evidence="2 3">BDV5040</strain>
    </source>
</reference>
<protein>
    <submittedName>
        <fullName evidence="2">Uncharacterized protein</fullName>
    </submittedName>
</protein>
<proteinExistence type="predicted"/>
<dbReference type="KEGG" id="bcou:IC761_19205"/>
<organism evidence="2 3">
    <name type="scientific">Bradyrhizobium commune</name>
    <dbReference type="NCBI Taxonomy" id="83627"/>
    <lineage>
        <taxon>Bacteria</taxon>
        <taxon>Pseudomonadati</taxon>
        <taxon>Pseudomonadota</taxon>
        <taxon>Alphaproteobacteria</taxon>
        <taxon>Hyphomicrobiales</taxon>
        <taxon>Nitrobacteraceae</taxon>
        <taxon>Bradyrhizobium</taxon>
    </lineage>
</organism>
<gene>
    <name evidence="2" type="ORF">IC761_19205</name>
</gene>
<feature type="chain" id="PRO_5032556819" evidence="1">
    <location>
        <begin position="30"/>
        <end position="114"/>
    </location>
</feature>
<dbReference type="AlphaFoldDB" id="A0A7S9CZZ0"/>
<keyword evidence="1" id="KW-0732">Signal</keyword>
<evidence type="ECO:0000313" key="2">
    <source>
        <dbReference type="EMBL" id="QPF88661.1"/>
    </source>
</evidence>
<keyword evidence="3" id="KW-1185">Reference proteome</keyword>
<evidence type="ECO:0000313" key="3">
    <source>
        <dbReference type="Proteomes" id="UP000594621"/>
    </source>
</evidence>
<dbReference type="Proteomes" id="UP000594621">
    <property type="component" value="Chromosome"/>
</dbReference>
<evidence type="ECO:0000256" key="1">
    <source>
        <dbReference type="SAM" id="SignalP"/>
    </source>
</evidence>
<accession>A0A7S9CZZ0</accession>
<dbReference type="RefSeq" id="WP_195798214.1">
    <property type="nucleotide sequence ID" value="NZ_CP061379.1"/>
</dbReference>
<name>A0A7S9CZZ0_9BRAD</name>
<sequence>MADKGAVVRRIVLAVSPVLLLLSGTAAMAESRCAYASASVSSFGREPRHPQQSRLDVAGGGDTCRVYIKQFVEAVTARKDAASCQDGVARRRTLEVLDAEIEAFNDRIAENSCQ</sequence>
<dbReference type="EMBL" id="CP061379">
    <property type="protein sequence ID" value="QPF88661.1"/>
    <property type="molecule type" value="Genomic_DNA"/>
</dbReference>
<feature type="signal peptide" evidence="1">
    <location>
        <begin position="1"/>
        <end position="29"/>
    </location>
</feature>